<dbReference type="Gene3D" id="3.90.180.10">
    <property type="entry name" value="Medium-chain alcohol dehydrogenases, catalytic domain"/>
    <property type="match status" value="1"/>
</dbReference>
<evidence type="ECO:0000259" key="6">
    <source>
        <dbReference type="Pfam" id="PF08240"/>
    </source>
</evidence>
<sequence length="343" mass="37327">MTTLMNALYYDAPKQFGVKQVPIPQITDDQVLVKVSCCGVCGTDGHVHVGEFGAQFPLIPGHEITGTIAAIGKHVKEFAVGDRCVADPSILCENCFYCRRGKHVLCENYQGRGVHVAGGFADYIAFDVKKVYKINNLSEEEAVLVEPTACAVHGMDKLNAPVGVEVLLIGAGPTGLVLSQLLKINGASKVVIAAPKGPKTEIARQLDAADEYIELDRKNPEAQWAQLKKDYPYGFDVVVEATGTEKIANEAINYVRRGGTLLIYGVYDESALVHWKPSKIFGDEINIIGSFAQTHCFPRAVAYLESGKIKTKGIVTDVLSLDDWHKVLEKMENRGAVKIAVKP</sequence>
<dbReference type="AlphaFoldDB" id="S7RLR8"/>
<keyword evidence="2 4" id="KW-0862">Zinc</keyword>
<dbReference type="InterPro" id="IPR036291">
    <property type="entry name" value="NAD(P)-bd_dom_sf"/>
</dbReference>
<feature type="domain" description="Alcohol dehydrogenase-like N-terminal" evidence="6">
    <location>
        <begin position="28"/>
        <end position="135"/>
    </location>
</feature>
<dbReference type="HOGENOM" id="CLU_026673_11_0_1"/>
<gene>
    <name evidence="7" type="ORF">GLOTRDRAFT_63257</name>
</gene>
<dbReference type="Pfam" id="PF08240">
    <property type="entry name" value="ADH_N"/>
    <property type="match status" value="1"/>
</dbReference>
<dbReference type="InterPro" id="IPR011032">
    <property type="entry name" value="GroES-like_sf"/>
</dbReference>
<keyword evidence="1 4" id="KW-0479">Metal-binding</keyword>
<dbReference type="KEGG" id="gtr:GLOTRDRAFT_63257"/>
<accession>S7RLR8</accession>
<comment type="cofactor">
    <cofactor evidence="4">
        <name>Zn(2+)</name>
        <dbReference type="ChEBI" id="CHEBI:29105"/>
    </cofactor>
</comment>
<reference evidence="7 8" key="1">
    <citation type="journal article" date="2012" name="Science">
        <title>The Paleozoic origin of enzymatic lignin decomposition reconstructed from 31 fungal genomes.</title>
        <authorList>
            <person name="Floudas D."/>
            <person name="Binder M."/>
            <person name="Riley R."/>
            <person name="Barry K."/>
            <person name="Blanchette R.A."/>
            <person name="Henrissat B."/>
            <person name="Martinez A.T."/>
            <person name="Otillar R."/>
            <person name="Spatafora J.W."/>
            <person name="Yadav J.S."/>
            <person name="Aerts A."/>
            <person name="Benoit I."/>
            <person name="Boyd A."/>
            <person name="Carlson A."/>
            <person name="Copeland A."/>
            <person name="Coutinho P.M."/>
            <person name="de Vries R.P."/>
            <person name="Ferreira P."/>
            <person name="Findley K."/>
            <person name="Foster B."/>
            <person name="Gaskell J."/>
            <person name="Glotzer D."/>
            <person name="Gorecki P."/>
            <person name="Heitman J."/>
            <person name="Hesse C."/>
            <person name="Hori C."/>
            <person name="Igarashi K."/>
            <person name="Jurgens J.A."/>
            <person name="Kallen N."/>
            <person name="Kersten P."/>
            <person name="Kohler A."/>
            <person name="Kuees U."/>
            <person name="Kumar T.K.A."/>
            <person name="Kuo A."/>
            <person name="LaButti K."/>
            <person name="Larrondo L.F."/>
            <person name="Lindquist E."/>
            <person name="Ling A."/>
            <person name="Lombard V."/>
            <person name="Lucas S."/>
            <person name="Lundell T."/>
            <person name="Martin R."/>
            <person name="McLaughlin D.J."/>
            <person name="Morgenstern I."/>
            <person name="Morin E."/>
            <person name="Murat C."/>
            <person name="Nagy L.G."/>
            <person name="Nolan M."/>
            <person name="Ohm R.A."/>
            <person name="Patyshakuliyeva A."/>
            <person name="Rokas A."/>
            <person name="Ruiz-Duenas F.J."/>
            <person name="Sabat G."/>
            <person name="Salamov A."/>
            <person name="Samejima M."/>
            <person name="Schmutz J."/>
            <person name="Slot J.C."/>
            <person name="St John F."/>
            <person name="Stenlid J."/>
            <person name="Sun H."/>
            <person name="Sun S."/>
            <person name="Syed K."/>
            <person name="Tsang A."/>
            <person name="Wiebenga A."/>
            <person name="Young D."/>
            <person name="Pisabarro A."/>
            <person name="Eastwood D.C."/>
            <person name="Martin F."/>
            <person name="Cullen D."/>
            <person name="Grigoriev I.V."/>
            <person name="Hibbett D.S."/>
        </authorList>
    </citation>
    <scope>NUCLEOTIDE SEQUENCE [LARGE SCALE GENOMIC DNA]</scope>
    <source>
        <strain evidence="7 8">ATCC 11539</strain>
    </source>
</reference>
<dbReference type="OrthoDB" id="5363962at2759"/>
<dbReference type="InterPro" id="IPR002328">
    <property type="entry name" value="ADH_Zn_CS"/>
</dbReference>
<evidence type="ECO:0000256" key="3">
    <source>
        <dbReference type="ARBA" id="ARBA00023002"/>
    </source>
</evidence>
<protein>
    <submittedName>
        <fullName evidence="7">NADP+-dependent D-mannitol dehydrogenase</fullName>
    </submittedName>
</protein>
<dbReference type="Gene3D" id="3.40.50.720">
    <property type="entry name" value="NAD(P)-binding Rossmann-like Domain"/>
    <property type="match status" value="1"/>
</dbReference>
<dbReference type="PANTHER" id="PTHR43401">
    <property type="entry name" value="L-THREONINE 3-DEHYDROGENASE"/>
    <property type="match status" value="1"/>
</dbReference>
<dbReference type="SUPFAM" id="SSF50129">
    <property type="entry name" value="GroES-like"/>
    <property type="match status" value="1"/>
</dbReference>
<dbReference type="STRING" id="670483.S7RLR8"/>
<dbReference type="EMBL" id="KB469305">
    <property type="protein sequence ID" value="EPQ53634.1"/>
    <property type="molecule type" value="Genomic_DNA"/>
</dbReference>
<evidence type="ECO:0000256" key="4">
    <source>
        <dbReference type="RuleBase" id="RU361277"/>
    </source>
</evidence>
<feature type="domain" description="Alcohol dehydrogenase-like C-terminal" evidence="5">
    <location>
        <begin position="173"/>
        <end position="304"/>
    </location>
</feature>
<evidence type="ECO:0000313" key="8">
    <source>
        <dbReference type="Proteomes" id="UP000030669"/>
    </source>
</evidence>
<evidence type="ECO:0000256" key="2">
    <source>
        <dbReference type="ARBA" id="ARBA00022833"/>
    </source>
</evidence>
<dbReference type="GeneID" id="19307533"/>
<dbReference type="PROSITE" id="PS00059">
    <property type="entry name" value="ADH_ZINC"/>
    <property type="match status" value="1"/>
</dbReference>
<dbReference type="InterPro" id="IPR013154">
    <property type="entry name" value="ADH-like_N"/>
</dbReference>
<evidence type="ECO:0000256" key="1">
    <source>
        <dbReference type="ARBA" id="ARBA00022723"/>
    </source>
</evidence>
<dbReference type="eggNOG" id="KOG0024">
    <property type="taxonomic scope" value="Eukaryota"/>
</dbReference>
<dbReference type="GO" id="GO:0008270">
    <property type="term" value="F:zinc ion binding"/>
    <property type="evidence" value="ECO:0007669"/>
    <property type="project" value="InterPro"/>
</dbReference>
<dbReference type="OMA" id="FEIFRRQ"/>
<dbReference type="PANTHER" id="PTHR43401:SF2">
    <property type="entry name" value="L-THREONINE 3-DEHYDROGENASE"/>
    <property type="match status" value="1"/>
</dbReference>
<comment type="similarity">
    <text evidence="4">Belongs to the zinc-containing alcohol dehydrogenase family.</text>
</comment>
<keyword evidence="3" id="KW-0560">Oxidoreductase</keyword>
<name>S7RLR8_GLOTA</name>
<dbReference type="InterPro" id="IPR013149">
    <property type="entry name" value="ADH-like_C"/>
</dbReference>
<dbReference type="InterPro" id="IPR050129">
    <property type="entry name" value="Zn_alcohol_dh"/>
</dbReference>
<proteinExistence type="inferred from homology"/>
<evidence type="ECO:0000313" key="7">
    <source>
        <dbReference type="EMBL" id="EPQ53634.1"/>
    </source>
</evidence>
<evidence type="ECO:0000259" key="5">
    <source>
        <dbReference type="Pfam" id="PF00107"/>
    </source>
</evidence>
<organism evidence="7 8">
    <name type="scientific">Gloeophyllum trabeum (strain ATCC 11539 / FP-39264 / Madison 617)</name>
    <name type="common">Brown rot fungus</name>
    <dbReference type="NCBI Taxonomy" id="670483"/>
    <lineage>
        <taxon>Eukaryota</taxon>
        <taxon>Fungi</taxon>
        <taxon>Dikarya</taxon>
        <taxon>Basidiomycota</taxon>
        <taxon>Agaricomycotina</taxon>
        <taxon>Agaricomycetes</taxon>
        <taxon>Gloeophyllales</taxon>
        <taxon>Gloeophyllaceae</taxon>
        <taxon>Gloeophyllum</taxon>
    </lineage>
</organism>
<dbReference type="Pfam" id="PF00107">
    <property type="entry name" value="ADH_zinc_N"/>
    <property type="match status" value="1"/>
</dbReference>
<dbReference type="Proteomes" id="UP000030669">
    <property type="component" value="Unassembled WGS sequence"/>
</dbReference>
<dbReference type="SUPFAM" id="SSF51735">
    <property type="entry name" value="NAD(P)-binding Rossmann-fold domains"/>
    <property type="match status" value="1"/>
</dbReference>
<dbReference type="CDD" id="cd08234">
    <property type="entry name" value="threonine_DH_like"/>
    <property type="match status" value="1"/>
</dbReference>
<dbReference type="GO" id="GO:0016491">
    <property type="term" value="F:oxidoreductase activity"/>
    <property type="evidence" value="ECO:0007669"/>
    <property type="project" value="UniProtKB-KW"/>
</dbReference>
<dbReference type="RefSeq" id="XP_007867941.1">
    <property type="nucleotide sequence ID" value="XM_007869750.1"/>
</dbReference>
<keyword evidence="8" id="KW-1185">Reference proteome</keyword>